<proteinExistence type="predicted"/>
<reference evidence="3" key="1">
    <citation type="journal article" date="2014" name="Science">
        <title>Ancient hybridizations among the ancestral genomes of bread wheat.</title>
        <authorList>
            <consortium name="International Wheat Genome Sequencing Consortium,"/>
            <person name="Marcussen T."/>
            <person name="Sandve S.R."/>
            <person name="Heier L."/>
            <person name="Spannagl M."/>
            <person name="Pfeifer M."/>
            <person name="Jakobsen K.S."/>
            <person name="Wulff B.B."/>
            <person name="Steuernagel B."/>
            <person name="Mayer K.F."/>
            <person name="Olsen O.A."/>
        </authorList>
    </citation>
    <scope>NUCLEOTIDE SEQUENCE [LARGE SCALE GENOMIC DNA]</scope>
    <source>
        <strain evidence="3">cv. AL8/78</strain>
    </source>
</reference>
<dbReference type="Proteomes" id="UP000015105">
    <property type="component" value="Chromosome 2D"/>
</dbReference>
<reference evidence="2" key="3">
    <citation type="journal article" date="2017" name="Nature">
        <title>Genome sequence of the progenitor of the wheat D genome Aegilops tauschii.</title>
        <authorList>
            <person name="Luo M.C."/>
            <person name="Gu Y.Q."/>
            <person name="Puiu D."/>
            <person name="Wang H."/>
            <person name="Twardziok S.O."/>
            <person name="Deal K.R."/>
            <person name="Huo N."/>
            <person name="Zhu T."/>
            <person name="Wang L."/>
            <person name="Wang Y."/>
            <person name="McGuire P.E."/>
            <person name="Liu S."/>
            <person name="Long H."/>
            <person name="Ramasamy R.K."/>
            <person name="Rodriguez J.C."/>
            <person name="Van S.L."/>
            <person name="Yuan L."/>
            <person name="Wang Z."/>
            <person name="Xia Z."/>
            <person name="Xiao L."/>
            <person name="Anderson O.D."/>
            <person name="Ouyang S."/>
            <person name="Liang Y."/>
            <person name="Zimin A.V."/>
            <person name="Pertea G."/>
            <person name="Qi P."/>
            <person name="Bennetzen J.L."/>
            <person name="Dai X."/>
            <person name="Dawson M.W."/>
            <person name="Muller H.G."/>
            <person name="Kugler K."/>
            <person name="Rivarola-Duarte L."/>
            <person name="Spannagl M."/>
            <person name="Mayer K.F.X."/>
            <person name="Lu F.H."/>
            <person name="Bevan M.W."/>
            <person name="Leroy P."/>
            <person name="Li P."/>
            <person name="You F.M."/>
            <person name="Sun Q."/>
            <person name="Liu Z."/>
            <person name="Lyons E."/>
            <person name="Wicker T."/>
            <person name="Salzberg S.L."/>
            <person name="Devos K.M."/>
            <person name="Dvorak J."/>
        </authorList>
    </citation>
    <scope>NUCLEOTIDE SEQUENCE [LARGE SCALE GENOMIC DNA]</scope>
    <source>
        <strain evidence="2">cv. AL8/78</strain>
    </source>
</reference>
<feature type="region of interest" description="Disordered" evidence="1">
    <location>
        <begin position="74"/>
        <end position="124"/>
    </location>
</feature>
<reference evidence="2" key="4">
    <citation type="submission" date="2019-03" db="UniProtKB">
        <authorList>
            <consortium name="EnsemblPlants"/>
        </authorList>
    </citation>
    <scope>IDENTIFICATION</scope>
</reference>
<reference evidence="2" key="5">
    <citation type="journal article" date="2021" name="G3 (Bethesda)">
        <title>Aegilops tauschii genome assembly Aet v5.0 features greater sequence contiguity and improved annotation.</title>
        <authorList>
            <person name="Wang L."/>
            <person name="Zhu T."/>
            <person name="Rodriguez J.C."/>
            <person name="Deal K.R."/>
            <person name="Dubcovsky J."/>
            <person name="McGuire P.E."/>
            <person name="Lux T."/>
            <person name="Spannagl M."/>
            <person name="Mayer K.F.X."/>
            <person name="Baldrich P."/>
            <person name="Meyers B.C."/>
            <person name="Huo N."/>
            <person name="Gu Y.Q."/>
            <person name="Zhou H."/>
            <person name="Devos K.M."/>
            <person name="Bennetzen J.L."/>
            <person name="Unver T."/>
            <person name="Budak H."/>
            <person name="Gulick P.J."/>
            <person name="Galiba G."/>
            <person name="Kalapos B."/>
            <person name="Nelson D.R."/>
            <person name="Li P."/>
            <person name="You F.M."/>
            <person name="Luo M.C."/>
            <person name="Dvorak J."/>
        </authorList>
    </citation>
    <scope>NUCLEOTIDE SEQUENCE [LARGE SCALE GENOMIC DNA]</scope>
    <source>
        <strain evidence="2">cv. AL8/78</strain>
    </source>
</reference>
<evidence type="ECO:0000313" key="3">
    <source>
        <dbReference type="Proteomes" id="UP000015105"/>
    </source>
</evidence>
<dbReference type="EnsemblPlants" id="AET2Gv20923800.1">
    <property type="protein sequence ID" value="AET2Gv20923800.1"/>
    <property type="gene ID" value="AET2Gv20923800"/>
</dbReference>
<sequence>SIHCFSNQNKQKNSRLYCFAVRGRLHVPVAVVYMPASRSRSTSTHVPLRARLDLLPHCPGPRRSPALLLRVRSGRARLSQSTTAPGRQAEPGSNGAEEPAPPWRRALAAAARGGRPCSADRSRR</sequence>
<organism evidence="2 3">
    <name type="scientific">Aegilops tauschii subsp. strangulata</name>
    <name type="common">Goatgrass</name>
    <dbReference type="NCBI Taxonomy" id="200361"/>
    <lineage>
        <taxon>Eukaryota</taxon>
        <taxon>Viridiplantae</taxon>
        <taxon>Streptophyta</taxon>
        <taxon>Embryophyta</taxon>
        <taxon>Tracheophyta</taxon>
        <taxon>Spermatophyta</taxon>
        <taxon>Magnoliopsida</taxon>
        <taxon>Liliopsida</taxon>
        <taxon>Poales</taxon>
        <taxon>Poaceae</taxon>
        <taxon>BOP clade</taxon>
        <taxon>Pooideae</taxon>
        <taxon>Triticodae</taxon>
        <taxon>Triticeae</taxon>
        <taxon>Triticinae</taxon>
        <taxon>Aegilops</taxon>
    </lineage>
</organism>
<evidence type="ECO:0000313" key="2">
    <source>
        <dbReference type="EnsemblPlants" id="AET2Gv20923800.1"/>
    </source>
</evidence>
<name>A0A453CQC7_AEGTS</name>
<dbReference type="Gramene" id="AET2Gv20923800.1">
    <property type="protein sequence ID" value="AET2Gv20923800.1"/>
    <property type="gene ID" value="AET2Gv20923800"/>
</dbReference>
<evidence type="ECO:0000256" key="1">
    <source>
        <dbReference type="SAM" id="MobiDB-lite"/>
    </source>
</evidence>
<feature type="compositionally biased region" description="Low complexity" evidence="1">
    <location>
        <begin position="95"/>
        <end position="116"/>
    </location>
</feature>
<keyword evidence="3" id="KW-1185">Reference proteome</keyword>
<reference evidence="3" key="2">
    <citation type="journal article" date="2017" name="Nat. Plants">
        <title>The Aegilops tauschii genome reveals multiple impacts of transposons.</title>
        <authorList>
            <person name="Zhao G."/>
            <person name="Zou C."/>
            <person name="Li K."/>
            <person name="Wang K."/>
            <person name="Li T."/>
            <person name="Gao L."/>
            <person name="Zhang X."/>
            <person name="Wang H."/>
            <person name="Yang Z."/>
            <person name="Liu X."/>
            <person name="Jiang W."/>
            <person name="Mao L."/>
            <person name="Kong X."/>
            <person name="Jiao Y."/>
            <person name="Jia J."/>
        </authorList>
    </citation>
    <scope>NUCLEOTIDE SEQUENCE [LARGE SCALE GENOMIC DNA]</scope>
    <source>
        <strain evidence="3">cv. AL8/78</strain>
    </source>
</reference>
<protein>
    <submittedName>
        <fullName evidence="2">Uncharacterized protein</fullName>
    </submittedName>
</protein>
<dbReference type="AlphaFoldDB" id="A0A453CQC7"/>
<accession>A0A453CQC7</accession>